<evidence type="ECO:0000313" key="1">
    <source>
        <dbReference type="EMBL" id="MBP2406968.1"/>
    </source>
</evidence>
<dbReference type="InterPro" id="IPR014942">
    <property type="entry name" value="AbiEii"/>
</dbReference>
<evidence type="ECO:0008006" key="3">
    <source>
        <dbReference type="Google" id="ProtNLM"/>
    </source>
</evidence>
<evidence type="ECO:0000313" key="2">
    <source>
        <dbReference type="Proteomes" id="UP001519291"/>
    </source>
</evidence>
<dbReference type="GeneID" id="91573273"/>
<accession>A0ABS4YDT6</accession>
<reference evidence="1 2" key="1">
    <citation type="submission" date="2021-03" db="EMBL/GenBank/DDBJ databases">
        <title>Sequencing the genomes of 1000 actinobacteria strains.</title>
        <authorList>
            <person name="Klenk H.-P."/>
        </authorList>
    </citation>
    <scope>NUCLEOTIDE SEQUENCE [LARGE SCALE GENOMIC DNA]</scope>
    <source>
        <strain evidence="1 2">DSM 41480</strain>
    </source>
</reference>
<organism evidence="1 2">
    <name type="scientific">Streptomyces syringium</name>
    <dbReference type="NCBI Taxonomy" id="76729"/>
    <lineage>
        <taxon>Bacteria</taxon>
        <taxon>Bacillati</taxon>
        <taxon>Actinomycetota</taxon>
        <taxon>Actinomycetes</taxon>
        <taxon>Kitasatosporales</taxon>
        <taxon>Streptomycetaceae</taxon>
        <taxon>Streptomyces</taxon>
    </lineage>
</organism>
<dbReference type="Proteomes" id="UP001519291">
    <property type="component" value="Unassembled WGS sequence"/>
</dbReference>
<proteinExistence type="predicted"/>
<name>A0ABS4YDT6_9ACTN</name>
<sequence>MTATPWERFSYGPWDDTAVVPQLPPEETTRADRDFPHTLLPVPGRGVLQRPAYDPAANHHAMGMRLSEPQFTDAHTGRAWGGARRHALDHVLAAVAASPWAEHLVLRGSVLLKAWFGEAAREPGDLDFVLVPDTWGIEDDRTDAMLDGIARGAEERAREAGGPVRIDAAGAVSDEIWTYDRVPGRRLVLPWTAAEGTPPGTVQLDFVFNETLPAPAVRTTVPRRGPGAPAVLMAAGPELSLAWKILWLVTDRHPQAKDLYDAVLLAEHTRLPYALVQRVLVAAGEYPEGSPLSLSHILHQSAEADWFEFRKDHPGFPDDEAAFLTRFAVALAPVFAPAEEGVYAQLAASFQDLTHALSEQREAGGTAAVEEWLAARGVHSVEAVVAVRELLGRTRCTLREAADVLASFRDTRFGRDRQLYRGGWRGDAHRVAGHLETAETRTRSV</sequence>
<dbReference type="EMBL" id="JAGIOH010000001">
    <property type="protein sequence ID" value="MBP2406968.1"/>
    <property type="molecule type" value="Genomic_DNA"/>
</dbReference>
<dbReference type="RefSeq" id="WP_209518293.1">
    <property type="nucleotide sequence ID" value="NZ_JAGIOH010000001.1"/>
</dbReference>
<dbReference type="Pfam" id="PF08843">
    <property type="entry name" value="AbiEii"/>
    <property type="match status" value="1"/>
</dbReference>
<protein>
    <recommendedName>
        <fullName evidence="3">Nucleotidyl transferase AbiEii toxin, Type IV TA system</fullName>
    </recommendedName>
</protein>
<comment type="caution">
    <text evidence="1">The sequence shown here is derived from an EMBL/GenBank/DDBJ whole genome shotgun (WGS) entry which is preliminary data.</text>
</comment>
<gene>
    <name evidence="1" type="ORF">JO379_006437</name>
</gene>
<keyword evidence="2" id="KW-1185">Reference proteome</keyword>